<dbReference type="EMBL" id="BAAFGK010000002">
    <property type="protein sequence ID" value="GAB0056280.1"/>
    <property type="molecule type" value="Genomic_DNA"/>
</dbReference>
<keyword evidence="6" id="KW-0175">Coiled coil</keyword>
<comment type="subunit">
    <text evidence="5">Monomer. Associates with the 50S ribosomal subunit.</text>
</comment>
<reference evidence="8 9" key="2">
    <citation type="submission" date="2024-09" db="EMBL/GenBank/DDBJ databases">
        <title>Draft genome sequence of Candidatus Magnetaquicoccaceae bacterium FCR-1.</title>
        <authorList>
            <person name="Shimoshige H."/>
            <person name="Shimamura S."/>
            <person name="Taoka A."/>
            <person name="Kobayashi H."/>
            <person name="Maekawa T."/>
        </authorList>
    </citation>
    <scope>NUCLEOTIDE SEQUENCE [LARGE SCALE GENOMIC DNA]</scope>
    <source>
        <strain evidence="8 9">FCR-1</strain>
    </source>
</reference>
<comment type="subcellular location">
    <subcellularLocation>
        <location evidence="5">Cytoplasm</location>
    </subcellularLocation>
    <text evidence="5">May associate with membranes.</text>
</comment>
<dbReference type="InterPro" id="IPR016496">
    <property type="entry name" value="GTPase_HflX"/>
</dbReference>
<keyword evidence="9" id="KW-1185">Reference proteome</keyword>
<dbReference type="PROSITE" id="PS51705">
    <property type="entry name" value="G_HFLX"/>
    <property type="match status" value="1"/>
</dbReference>
<dbReference type="InterPro" id="IPR032305">
    <property type="entry name" value="GTP-bd_M"/>
</dbReference>
<dbReference type="InterPro" id="IPR030394">
    <property type="entry name" value="G_HFLX_dom"/>
</dbReference>
<dbReference type="Pfam" id="PF01926">
    <property type="entry name" value="MMR_HSR1"/>
    <property type="match status" value="1"/>
</dbReference>
<dbReference type="InterPro" id="IPR027417">
    <property type="entry name" value="P-loop_NTPase"/>
</dbReference>
<accession>A0ABQ0C5W9</accession>
<evidence type="ECO:0000256" key="5">
    <source>
        <dbReference type="HAMAP-Rule" id="MF_00900"/>
    </source>
</evidence>
<dbReference type="InterPro" id="IPR025121">
    <property type="entry name" value="GTPase_HflX_N"/>
</dbReference>
<keyword evidence="5" id="KW-0963">Cytoplasm</keyword>
<gene>
    <name evidence="5 8" type="primary">hflX</name>
    <name evidence="8" type="ORF">SIID45300_00586</name>
</gene>
<evidence type="ECO:0000256" key="4">
    <source>
        <dbReference type="ARBA" id="ARBA00023134"/>
    </source>
</evidence>
<dbReference type="PRINTS" id="PR00326">
    <property type="entry name" value="GTP1OBG"/>
</dbReference>
<comment type="function">
    <text evidence="5">GTPase that associates with the 50S ribosomal subunit and may have a role during protein synthesis or ribosome biogenesis.</text>
</comment>
<sequence>MSQEAKIDRSPKPMRVLLVQTIAQGESRDHAERLADEIERLAVSAGLQPVGRRYFPLSRPHAGTYLGKGNLETLATEVIEHEAELVLFNHALTPVQQRNLEKALAAKVSDRTGVILEIFSARAQTREGRLQVELAALLYQQSRLVRSWTHLERQKGGVGLRGGPGETQIEVDRRLIRERIRQLEKKLETVQRTRALQRRARQEVPFYSVALVGYTNAGKSTLFNRLTGAGVLAEDQLFATLDPTVRRIRLPNGEKIILSDTVGFIRDLPHQLVAAFRATLEETLEADLLLHVVDLSDPEWEAQQESVEETLRDLDVGDKPLLTLYNKADRLPPEESGLGERMAARVDSLVISAVTGTGLDTLLATLGERSRGNCRLLCLRLPITDGALLARLCREGQVLERHDDETHIHLTLALSPIARGRLEADIQPFITLSPNGEMPVSAPE</sequence>
<protein>
    <recommendedName>
        <fullName evidence="5">GTPase HflX</fullName>
    </recommendedName>
    <alternativeName>
        <fullName evidence="5">GTP-binding protein HflX</fullName>
    </alternativeName>
</protein>
<dbReference type="Pfam" id="PF16360">
    <property type="entry name" value="GTP-bdg_M"/>
    <property type="match status" value="1"/>
</dbReference>
<evidence type="ECO:0000256" key="3">
    <source>
        <dbReference type="ARBA" id="ARBA00022842"/>
    </source>
</evidence>
<comment type="caution">
    <text evidence="8">The sequence shown here is derived from an EMBL/GenBank/DDBJ whole genome shotgun (WGS) entry which is preliminary data.</text>
</comment>
<feature type="coiled-coil region" evidence="6">
    <location>
        <begin position="173"/>
        <end position="200"/>
    </location>
</feature>
<evidence type="ECO:0000256" key="6">
    <source>
        <dbReference type="SAM" id="Coils"/>
    </source>
</evidence>
<keyword evidence="2 5" id="KW-0547">Nucleotide-binding</keyword>
<keyword evidence="3" id="KW-0460">Magnesium</keyword>
<dbReference type="PANTHER" id="PTHR10229">
    <property type="entry name" value="GTP-BINDING PROTEIN HFLX"/>
    <property type="match status" value="1"/>
</dbReference>
<keyword evidence="1" id="KW-0479">Metal-binding</keyword>
<dbReference type="RefSeq" id="WP_420903993.1">
    <property type="nucleotide sequence ID" value="NZ_BAAFGK010000002.1"/>
</dbReference>
<evidence type="ECO:0000313" key="8">
    <source>
        <dbReference type="EMBL" id="GAB0056280.1"/>
    </source>
</evidence>
<evidence type="ECO:0000256" key="1">
    <source>
        <dbReference type="ARBA" id="ARBA00022723"/>
    </source>
</evidence>
<dbReference type="InterPro" id="IPR042108">
    <property type="entry name" value="GTPase_HflX_N_sf"/>
</dbReference>
<evidence type="ECO:0000313" key="9">
    <source>
        <dbReference type="Proteomes" id="UP001628193"/>
    </source>
</evidence>
<evidence type="ECO:0000256" key="2">
    <source>
        <dbReference type="ARBA" id="ARBA00022741"/>
    </source>
</evidence>
<comment type="similarity">
    <text evidence="5">Belongs to the TRAFAC class OBG-HflX-like GTPase superfamily. HflX GTPase family.</text>
</comment>
<proteinExistence type="inferred from homology"/>
<dbReference type="Gene3D" id="3.40.50.300">
    <property type="entry name" value="P-loop containing nucleotide triphosphate hydrolases"/>
    <property type="match status" value="1"/>
</dbReference>
<dbReference type="Gene3D" id="6.10.250.2860">
    <property type="match status" value="1"/>
</dbReference>
<keyword evidence="4 5" id="KW-0342">GTP-binding</keyword>
<dbReference type="HAMAP" id="MF_00900">
    <property type="entry name" value="GTPase_HflX"/>
    <property type="match status" value="1"/>
</dbReference>
<name>A0ABQ0C5W9_9PROT</name>
<dbReference type="Gene3D" id="3.40.50.11060">
    <property type="entry name" value="GTPase HflX, N-terminal domain"/>
    <property type="match status" value="1"/>
</dbReference>
<dbReference type="InterPro" id="IPR006073">
    <property type="entry name" value="GTP-bd"/>
</dbReference>
<reference evidence="8 9" key="1">
    <citation type="submission" date="2024-05" db="EMBL/GenBank/DDBJ databases">
        <authorList>
            <consortium name="Candidatus Magnetaquicoccaceae bacterium FCR-1 genome sequencing consortium"/>
            <person name="Shimoshige H."/>
            <person name="Shimamura S."/>
            <person name="Taoka A."/>
            <person name="Kobayashi H."/>
            <person name="Maekawa T."/>
        </authorList>
    </citation>
    <scope>NUCLEOTIDE SEQUENCE [LARGE SCALE GENOMIC DNA]</scope>
    <source>
        <strain evidence="8 9">FCR-1</strain>
    </source>
</reference>
<dbReference type="Pfam" id="PF13167">
    <property type="entry name" value="GTP-bdg_N"/>
    <property type="match status" value="1"/>
</dbReference>
<organism evidence="8 9">
    <name type="scientific">Candidatus Magnetaquiglobus chichijimensis</name>
    <dbReference type="NCBI Taxonomy" id="3141448"/>
    <lineage>
        <taxon>Bacteria</taxon>
        <taxon>Pseudomonadati</taxon>
        <taxon>Pseudomonadota</taxon>
        <taxon>Magnetococcia</taxon>
        <taxon>Magnetococcales</taxon>
        <taxon>Candidatus Magnetaquicoccaceae</taxon>
        <taxon>Candidatus Magnetaquiglobus</taxon>
    </lineage>
</organism>
<dbReference type="PIRSF" id="PIRSF006809">
    <property type="entry name" value="GTP-binding_hflX_prd"/>
    <property type="match status" value="1"/>
</dbReference>
<dbReference type="SUPFAM" id="SSF52540">
    <property type="entry name" value="P-loop containing nucleoside triphosphate hydrolases"/>
    <property type="match status" value="1"/>
</dbReference>
<dbReference type="Proteomes" id="UP001628193">
    <property type="component" value="Unassembled WGS sequence"/>
</dbReference>
<evidence type="ECO:0000259" key="7">
    <source>
        <dbReference type="PROSITE" id="PS51705"/>
    </source>
</evidence>
<dbReference type="PANTHER" id="PTHR10229:SF0">
    <property type="entry name" value="GTP-BINDING PROTEIN 6-RELATED"/>
    <property type="match status" value="1"/>
</dbReference>
<dbReference type="CDD" id="cd01878">
    <property type="entry name" value="HflX"/>
    <property type="match status" value="1"/>
</dbReference>
<feature type="domain" description="Hflx-type G" evidence="7">
    <location>
        <begin position="207"/>
        <end position="374"/>
    </location>
</feature>
<dbReference type="NCBIfam" id="TIGR03156">
    <property type="entry name" value="GTP_HflX"/>
    <property type="match status" value="1"/>
</dbReference>